<dbReference type="SMART" id="SM01178">
    <property type="entry name" value="DUF4217"/>
    <property type="match status" value="1"/>
</dbReference>
<evidence type="ECO:0000313" key="5">
    <source>
        <dbReference type="Proteomes" id="UP001209878"/>
    </source>
</evidence>
<organism evidence="4 5">
    <name type="scientific">Ridgeia piscesae</name>
    <name type="common">Tubeworm</name>
    <dbReference type="NCBI Taxonomy" id="27915"/>
    <lineage>
        <taxon>Eukaryota</taxon>
        <taxon>Metazoa</taxon>
        <taxon>Spiralia</taxon>
        <taxon>Lophotrochozoa</taxon>
        <taxon>Annelida</taxon>
        <taxon>Polychaeta</taxon>
        <taxon>Sedentaria</taxon>
        <taxon>Canalipalpata</taxon>
        <taxon>Sabellida</taxon>
        <taxon>Siboglinidae</taxon>
        <taxon>Ridgeia</taxon>
    </lineage>
</organism>
<comment type="caution">
    <text evidence="4">The sequence shown here is derived from an EMBL/GenBank/DDBJ whole genome shotgun (WGS) entry which is preliminary data.</text>
</comment>
<proteinExistence type="predicted"/>
<gene>
    <name evidence="4" type="ORF">NP493_77g03025</name>
</gene>
<evidence type="ECO:0000313" key="4">
    <source>
        <dbReference type="EMBL" id="KAK2190530.1"/>
    </source>
</evidence>
<name>A0AAD9P9H2_RIDPI</name>
<dbReference type="Pfam" id="PF13959">
    <property type="entry name" value="CTE_SPB4"/>
    <property type="match status" value="1"/>
</dbReference>
<accession>A0AAD9P9H2</accession>
<dbReference type="AlphaFoldDB" id="A0AAD9P9H2"/>
<evidence type="ECO:0000256" key="2">
    <source>
        <dbReference type="ARBA" id="ARBA00022806"/>
    </source>
</evidence>
<feature type="domain" description="ATP-dependent rRNA helicase SPB4-like C-terminal extension" evidence="3">
    <location>
        <begin position="28"/>
        <end position="91"/>
    </location>
</feature>
<keyword evidence="2" id="KW-0547">Nucleotide-binding</keyword>
<keyword evidence="2" id="KW-0347">Helicase</keyword>
<sequence>MTLLTYNYIIELRSFVLDIESCMTMESSGVILLEKLIEKNYFLHKSAQDGYKAYVRAYASHGLKTIFNVNSLDLQKVALSFGFKVPPFVHLGILSYSAFLCFSFS</sequence>
<reference evidence="4" key="1">
    <citation type="journal article" date="2023" name="Mol. Biol. Evol.">
        <title>Third-Generation Sequencing Reveals the Adaptive Role of the Epigenome in Three Deep-Sea Polychaetes.</title>
        <authorList>
            <person name="Perez M."/>
            <person name="Aroh O."/>
            <person name="Sun Y."/>
            <person name="Lan Y."/>
            <person name="Juniper S.K."/>
            <person name="Young C.R."/>
            <person name="Angers B."/>
            <person name="Qian P.Y."/>
        </authorList>
    </citation>
    <scope>NUCLEOTIDE SEQUENCE</scope>
    <source>
        <strain evidence="4">R07B-5</strain>
    </source>
</reference>
<dbReference type="GO" id="GO:0016787">
    <property type="term" value="F:hydrolase activity"/>
    <property type="evidence" value="ECO:0007669"/>
    <property type="project" value="UniProtKB-KW"/>
</dbReference>
<dbReference type="GO" id="GO:0004386">
    <property type="term" value="F:helicase activity"/>
    <property type="evidence" value="ECO:0007669"/>
    <property type="project" value="UniProtKB-KW"/>
</dbReference>
<dbReference type="InterPro" id="IPR025313">
    <property type="entry name" value="SPB4-like_CTE"/>
</dbReference>
<evidence type="ECO:0000256" key="1">
    <source>
        <dbReference type="ARBA" id="ARBA00022801"/>
    </source>
</evidence>
<dbReference type="EMBL" id="JAODUO010000077">
    <property type="protein sequence ID" value="KAK2190530.1"/>
    <property type="molecule type" value="Genomic_DNA"/>
</dbReference>
<evidence type="ECO:0000259" key="3">
    <source>
        <dbReference type="SMART" id="SM01178"/>
    </source>
</evidence>
<keyword evidence="2" id="KW-0067">ATP-binding</keyword>
<protein>
    <recommendedName>
        <fullName evidence="3">ATP-dependent rRNA helicase SPB4-like C-terminal extension domain-containing protein</fullName>
    </recommendedName>
</protein>
<dbReference type="Proteomes" id="UP001209878">
    <property type="component" value="Unassembled WGS sequence"/>
</dbReference>
<keyword evidence="5" id="KW-1185">Reference proteome</keyword>
<keyword evidence="1" id="KW-0378">Hydrolase</keyword>